<proteinExistence type="predicted"/>
<dbReference type="InterPro" id="IPR045920">
    <property type="entry name" value="DUF6339"/>
</dbReference>
<organism evidence="2 3">
    <name type="scientific">Eubacterium segne</name>
    <dbReference type="NCBI Taxonomy" id="2763045"/>
    <lineage>
        <taxon>Bacteria</taxon>
        <taxon>Bacillati</taxon>
        <taxon>Bacillota</taxon>
        <taxon>Clostridia</taxon>
        <taxon>Eubacteriales</taxon>
        <taxon>Eubacteriaceae</taxon>
        <taxon>Eubacterium</taxon>
    </lineage>
</organism>
<dbReference type="Proteomes" id="UP000597877">
    <property type="component" value="Unassembled WGS sequence"/>
</dbReference>
<dbReference type="RefSeq" id="WP_118589053.1">
    <property type="nucleotide sequence ID" value="NZ_JACOOZ010000010.1"/>
</dbReference>
<dbReference type="EMBL" id="JACOOZ010000010">
    <property type="protein sequence ID" value="MBC5668746.1"/>
    <property type="molecule type" value="Genomic_DNA"/>
</dbReference>
<sequence>MKLYFMKKEALDILKSNLDMVYNMYFTEKDNKWLWKVCGGDPFVEFKEIQDFQLAPIDSDMSKGEVEFANCKIIYQHLSFLTESQACDERLWAGLCHSVYYDYLRKRWDYDTKSPKTQKEAVSNIKSRFFFSGGTRAGLFRNSIAKCWWVGRNTYDPSNVANPFEKLDIIGSNDISSKISDIFYSNNFSANPVILNGIVKAFKNFKEENTQLSLKEHIRPTLQFLNAVGGGVVLDCLDEDEIADMLIDNIYGILQGDEQGVEIEEESEEYEDMDVDGNDISEEENSEDSVEEEYIVIGQKVNVRIKETDEQKTILVNYLPNSTKIPPLAKSLLGCWIGDEVPFQGKTYIIEAIQK</sequence>
<evidence type="ECO:0000313" key="2">
    <source>
        <dbReference type="EMBL" id="MBC5668746.1"/>
    </source>
</evidence>
<evidence type="ECO:0000313" key="3">
    <source>
        <dbReference type="Proteomes" id="UP000597877"/>
    </source>
</evidence>
<evidence type="ECO:0008006" key="4">
    <source>
        <dbReference type="Google" id="ProtNLM"/>
    </source>
</evidence>
<dbReference type="Pfam" id="PF19866">
    <property type="entry name" value="DUF6339"/>
    <property type="match status" value="1"/>
</dbReference>
<gene>
    <name evidence="2" type="ORF">H8S00_12285</name>
</gene>
<feature type="region of interest" description="Disordered" evidence="1">
    <location>
        <begin position="268"/>
        <end position="291"/>
    </location>
</feature>
<protein>
    <recommendedName>
        <fullName evidence="4">Transcription elongation factor GreA/GreB C-terminal domain-containing protein</fullName>
    </recommendedName>
</protein>
<comment type="caution">
    <text evidence="2">The sequence shown here is derived from an EMBL/GenBank/DDBJ whole genome shotgun (WGS) entry which is preliminary data.</text>
</comment>
<reference evidence="2 3" key="1">
    <citation type="submission" date="2020-08" db="EMBL/GenBank/DDBJ databases">
        <title>Genome public.</title>
        <authorList>
            <person name="Liu C."/>
            <person name="Sun Q."/>
        </authorList>
    </citation>
    <scope>NUCLEOTIDE SEQUENCE [LARGE SCALE GENOMIC DNA]</scope>
    <source>
        <strain evidence="2 3">BX4</strain>
    </source>
</reference>
<keyword evidence="3" id="KW-1185">Reference proteome</keyword>
<evidence type="ECO:0000256" key="1">
    <source>
        <dbReference type="SAM" id="MobiDB-lite"/>
    </source>
</evidence>
<name>A0ABR7F558_9FIRM</name>
<accession>A0ABR7F558</accession>